<dbReference type="Gene3D" id="3.40.190.10">
    <property type="entry name" value="Periplasmic binding protein-like II"/>
    <property type="match status" value="1"/>
</dbReference>
<evidence type="ECO:0000313" key="3">
    <source>
        <dbReference type="EMBL" id="GAA4347155.1"/>
    </source>
</evidence>
<proteinExistence type="inferred from homology"/>
<dbReference type="Gene3D" id="3.40.190.150">
    <property type="entry name" value="Bordetella uptake gene, domain 1"/>
    <property type="match status" value="1"/>
</dbReference>
<dbReference type="InterPro" id="IPR042100">
    <property type="entry name" value="Bug_dom1"/>
</dbReference>
<comment type="caution">
    <text evidence="3">The sequence shown here is derived from an EMBL/GenBank/DDBJ whole genome shotgun (WGS) entry which is preliminary data.</text>
</comment>
<keyword evidence="2" id="KW-0732">Signal</keyword>
<comment type="similarity">
    <text evidence="1">Belongs to the UPF0065 (bug) family.</text>
</comment>
<gene>
    <name evidence="3" type="ORF">GCM10023165_32080</name>
</gene>
<dbReference type="PANTHER" id="PTHR42928">
    <property type="entry name" value="TRICARBOXYLATE-BINDING PROTEIN"/>
    <property type="match status" value="1"/>
</dbReference>
<reference evidence="4" key="1">
    <citation type="journal article" date="2019" name="Int. J. Syst. Evol. Microbiol.">
        <title>The Global Catalogue of Microorganisms (GCM) 10K type strain sequencing project: providing services to taxonomists for standard genome sequencing and annotation.</title>
        <authorList>
            <consortium name="The Broad Institute Genomics Platform"/>
            <consortium name="The Broad Institute Genome Sequencing Center for Infectious Disease"/>
            <person name="Wu L."/>
            <person name="Ma J."/>
        </authorList>
    </citation>
    <scope>NUCLEOTIDE SEQUENCE [LARGE SCALE GENOMIC DNA]</scope>
    <source>
        <strain evidence="4">JCM 17804</strain>
    </source>
</reference>
<dbReference type="Proteomes" id="UP001500975">
    <property type="component" value="Unassembled WGS sequence"/>
</dbReference>
<accession>A0ABP8HXW0</accession>
<organism evidence="3 4">
    <name type="scientific">Variovorax defluvii</name>
    <dbReference type="NCBI Taxonomy" id="913761"/>
    <lineage>
        <taxon>Bacteria</taxon>
        <taxon>Pseudomonadati</taxon>
        <taxon>Pseudomonadota</taxon>
        <taxon>Betaproteobacteria</taxon>
        <taxon>Burkholderiales</taxon>
        <taxon>Comamonadaceae</taxon>
        <taxon>Variovorax</taxon>
    </lineage>
</organism>
<feature type="chain" id="PRO_5045982167" evidence="2">
    <location>
        <begin position="26"/>
        <end position="330"/>
    </location>
</feature>
<dbReference type="CDD" id="cd13578">
    <property type="entry name" value="PBP2_Bug27"/>
    <property type="match status" value="1"/>
</dbReference>
<dbReference type="EMBL" id="BAABGJ010000046">
    <property type="protein sequence ID" value="GAA4347155.1"/>
    <property type="molecule type" value="Genomic_DNA"/>
</dbReference>
<protein>
    <submittedName>
        <fullName evidence="3">Tripartite tricarboxylate transporter substrate binding protein</fullName>
    </submittedName>
</protein>
<dbReference type="InterPro" id="IPR005064">
    <property type="entry name" value="BUG"/>
</dbReference>
<dbReference type="PIRSF" id="PIRSF017082">
    <property type="entry name" value="YflP"/>
    <property type="match status" value="1"/>
</dbReference>
<evidence type="ECO:0000313" key="4">
    <source>
        <dbReference type="Proteomes" id="UP001500975"/>
    </source>
</evidence>
<sequence length="330" mass="34985">MNFSRTRRALVLGGAAAAVARPSLAQPFPSRPIRMLVGFAAGGGADTIARLYAHKMQEVLGQSVIVDNRPGASQLLAIRPMMSSPPDGYTVTLATGSGLTQGPGVRKDLPYDPLKDFSLIGMVATAPGVFFVNPSLPIKSMRELIAYVKVNPGKLNYGSAGVGAANHLQMEYVKQVTKTNMEHIPYKSDQDVTREVAAGSVHVGLTIAQFAIPLVAAGKLRGLAVTGASRLSALPDVPSIAESGVAELKSIDNYTFYGLVGPSGMPAPVIERLNEAINKASSAPDVVSRMREQLFYNPSTGTPAALRQYLEAELPKWRELGKSIKLEGTS</sequence>
<dbReference type="RefSeq" id="WP_345539102.1">
    <property type="nucleotide sequence ID" value="NZ_BAABGJ010000046.1"/>
</dbReference>
<dbReference type="PANTHER" id="PTHR42928:SF5">
    <property type="entry name" value="BLR1237 PROTEIN"/>
    <property type="match status" value="1"/>
</dbReference>
<evidence type="ECO:0000256" key="2">
    <source>
        <dbReference type="SAM" id="SignalP"/>
    </source>
</evidence>
<name>A0ABP8HXW0_9BURK</name>
<keyword evidence="4" id="KW-1185">Reference proteome</keyword>
<dbReference type="SUPFAM" id="SSF53850">
    <property type="entry name" value="Periplasmic binding protein-like II"/>
    <property type="match status" value="1"/>
</dbReference>
<dbReference type="Pfam" id="PF03401">
    <property type="entry name" value="TctC"/>
    <property type="match status" value="1"/>
</dbReference>
<evidence type="ECO:0000256" key="1">
    <source>
        <dbReference type="ARBA" id="ARBA00006987"/>
    </source>
</evidence>
<feature type="signal peptide" evidence="2">
    <location>
        <begin position="1"/>
        <end position="25"/>
    </location>
</feature>